<protein>
    <recommendedName>
        <fullName evidence="3">Cupin domain-containing protein</fullName>
    </recommendedName>
</protein>
<reference evidence="2" key="1">
    <citation type="journal article" date="2019" name="Int. J. Syst. Evol. Microbiol.">
        <title>The Global Catalogue of Microorganisms (GCM) 10K type strain sequencing project: providing services to taxonomists for standard genome sequencing and annotation.</title>
        <authorList>
            <consortium name="The Broad Institute Genomics Platform"/>
            <consortium name="The Broad Institute Genome Sequencing Center for Infectious Disease"/>
            <person name="Wu L."/>
            <person name="Ma J."/>
        </authorList>
    </citation>
    <scope>NUCLEOTIDE SEQUENCE [LARGE SCALE GENOMIC DNA]</scope>
    <source>
        <strain evidence="2">JCM 16953</strain>
    </source>
</reference>
<gene>
    <name evidence="1" type="ORF">GCM10022242_28710</name>
</gene>
<dbReference type="InterPro" id="IPR011051">
    <property type="entry name" value="RmlC_Cupin_sf"/>
</dbReference>
<accession>A0ABP7IT42</accession>
<evidence type="ECO:0000313" key="1">
    <source>
        <dbReference type="EMBL" id="GAA3825613.1"/>
    </source>
</evidence>
<keyword evidence="2" id="KW-1185">Reference proteome</keyword>
<dbReference type="SUPFAM" id="SSF51182">
    <property type="entry name" value="RmlC-like cupins"/>
    <property type="match status" value="1"/>
</dbReference>
<organism evidence="1 2">
    <name type="scientific">Nocardioides panacisoli</name>
    <dbReference type="NCBI Taxonomy" id="627624"/>
    <lineage>
        <taxon>Bacteria</taxon>
        <taxon>Bacillati</taxon>
        <taxon>Actinomycetota</taxon>
        <taxon>Actinomycetes</taxon>
        <taxon>Propionibacteriales</taxon>
        <taxon>Nocardioidaceae</taxon>
        <taxon>Nocardioides</taxon>
    </lineage>
</organism>
<dbReference type="Proteomes" id="UP001501821">
    <property type="component" value="Unassembled WGS sequence"/>
</dbReference>
<comment type="caution">
    <text evidence="1">The sequence shown here is derived from an EMBL/GenBank/DDBJ whole genome shotgun (WGS) entry which is preliminary data.</text>
</comment>
<sequence>MPSANQATTPVAVDIPQLRGRYAPVGDYTVAFELFPQDVDPAPFYAGLPDDRCQCPHWGFVTTGEVTFRWKDHSETYRAGDAYYAPPGHLPLITSGTSVVEFSPSVDLDHTMAVIEANLARAGAGA</sequence>
<evidence type="ECO:0000313" key="2">
    <source>
        <dbReference type="Proteomes" id="UP001501821"/>
    </source>
</evidence>
<proteinExistence type="predicted"/>
<name>A0ABP7IT42_9ACTN</name>
<dbReference type="InterPro" id="IPR014710">
    <property type="entry name" value="RmlC-like_jellyroll"/>
</dbReference>
<dbReference type="EMBL" id="BAABAH010000010">
    <property type="protein sequence ID" value="GAA3825613.1"/>
    <property type="molecule type" value="Genomic_DNA"/>
</dbReference>
<dbReference type="RefSeq" id="WP_344776600.1">
    <property type="nucleotide sequence ID" value="NZ_BAABAH010000010.1"/>
</dbReference>
<dbReference type="Gene3D" id="2.60.120.10">
    <property type="entry name" value="Jelly Rolls"/>
    <property type="match status" value="1"/>
</dbReference>
<evidence type="ECO:0008006" key="3">
    <source>
        <dbReference type="Google" id="ProtNLM"/>
    </source>
</evidence>